<dbReference type="InterPro" id="IPR003265">
    <property type="entry name" value="HhH-GPD_domain"/>
</dbReference>
<comment type="similarity">
    <text evidence="1">Belongs to the Nth/MutY family.</text>
</comment>
<evidence type="ECO:0000313" key="12">
    <source>
        <dbReference type="EMBL" id="SHK55596.1"/>
    </source>
</evidence>
<keyword evidence="13" id="KW-1185">Reference proteome</keyword>
<sequence>MKDLYKKLLSLYGPQNWWPVDKKYHAMHGTDPREEVIIGAILTQNTSWKNVEKALERLKNYGKLSLDFILECPTEKLEDLIKPAGFYRQKAKRLKAVARALHPLERIKRITREELLRIDGVGPETADVILLYAFDVESFVVDKYTIRFMERFYGIRKNYHQMKALFEESLEKDLTVYKEFHALIDEHAKRYCKKAPLCEECPVNSWCLSAVPSFQEVSFSRSREEAP</sequence>
<evidence type="ECO:0000256" key="2">
    <source>
        <dbReference type="ARBA" id="ARBA00022485"/>
    </source>
</evidence>
<dbReference type="Pfam" id="PF00633">
    <property type="entry name" value="HHH"/>
    <property type="match status" value="1"/>
</dbReference>
<proteinExistence type="inferred from homology"/>
<evidence type="ECO:0000256" key="9">
    <source>
        <dbReference type="ARBA" id="ARBA00023295"/>
    </source>
</evidence>
<dbReference type="GO" id="GO:0051539">
    <property type="term" value="F:4 iron, 4 sulfur cluster binding"/>
    <property type="evidence" value="ECO:0007669"/>
    <property type="project" value="UniProtKB-KW"/>
</dbReference>
<reference evidence="12 13" key="1">
    <citation type="submission" date="2016-11" db="EMBL/GenBank/DDBJ databases">
        <authorList>
            <person name="Jaros S."/>
            <person name="Januszkiewicz K."/>
            <person name="Wedrychowicz H."/>
        </authorList>
    </citation>
    <scope>NUCLEOTIDE SEQUENCE [LARGE SCALE GENOMIC DNA]</scope>
    <source>
        <strain evidence="12 13">DSM 19557</strain>
    </source>
</reference>
<keyword evidence="4" id="KW-0227">DNA damage</keyword>
<dbReference type="InterPro" id="IPR011257">
    <property type="entry name" value="DNA_glycosylase"/>
</dbReference>
<dbReference type="PIRSF" id="PIRSF001435">
    <property type="entry name" value="Nth"/>
    <property type="match status" value="1"/>
</dbReference>
<keyword evidence="9" id="KW-0326">Glycosidase</keyword>
<name>A0A1M6TFK5_9AQUI</name>
<dbReference type="Pfam" id="PF00730">
    <property type="entry name" value="HhH-GPD"/>
    <property type="match status" value="1"/>
</dbReference>
<dbReference type="GO" id="GO:0019104">
    <property type="term" value="F:DNA N-glycosylase activity"/>
    <property type="evidence" value="ECO:0007669"/>
    <property type="project" value="UniProtKB-ARBA"/>
</dbReference>
<dbReference type="SUPFAM" id="SSF48150">
    <property type="entry name" value="DNA-glycosylase"/>
    <property type="match status" value="1"/>
</dbReference>
<keyword evidence="2" id="KW-0004">4Fe-4S</keyword>
<dbReference type="Gene3D" id="1.10.340.30">
    <property type="entry name" value="Hypothetical protein, domain 2"/>
    <property type="match status" value="1"/>
</dbReference>
<dbReference type="EMBL" id="LT670846">
    <property type="protein sequence ID" value="SHK55596.1"/>
    <property type="molecule type" value="Genomic_DNA"/>
</dbReference>
<dbReference type="AlphaFoldDB" id="A0A1M6TFK5"/>
<evidence type="ECO:0000256" key="3">
    <source>
        <dbReference type="ARBA" id="ARBA00022723"/>
    </source>
</evidence>
<gene>
    <name evidence="12" type="ORF">SAMN05444391_1436</name>
</gene>
<evidence type="ECO:0000313" key="13">
    <source>
        <dbReference type="Proteomes" id="UP000189810"/>
    </source>
</evidence>
<dbReference type="SMART" id="SM00478">
    <property type="entry name" value="ENDO3c"/>
    <property type="match status" value="1"/>
</dbReference>
<accession>A0A1M6TFK5</accession>
<evidence type="ECO:0000256" key="7">
    <source>
        <dbReference type="ARBA" id="ARBA00023014"/>
    </source>
</evidence>
<protein>
    <submittedName>
        <fullName evidence="12">DNA-3-methyladenine glycosylase III</fullName>
    </submittedName>
</protein>
<dbReference type="InterPro" id="IPR003583">
    <property type="entry name" value="Hlx-hairpin-Hlx_DNA-bd_motif"/>
</dbReference>
<organism evidence="12 13">
    <name type="scientific">Thermocrinis minervae</name>
    <dbReference type="NCBI Taxonomy" id="381751"/>
    <lineage>
        <taxon>Bacteria</taxon>
        <taxon>Pseudomonadati</taxon>
        <taxon>Aquificota</taxon>
        <taxon>Aquificia</taxon>
        <taxon>Aquificales</taxon>
        <taxon>Aquificaceae</taxon>
        <taxon>Thermocrinis</taxon>
    </lineage>
</organism>
<keyword evidence="5" id="KW-0378">Hydrolase</keyword>
<dbReference type="PANTHER" id="PTHR10359:SF19">
    <property type="entry name" value="DNA REPAIR GLYCOSYLASE MJ1434-RELATED"/>
    <property type="match status" value="1"/>
</dbReference>
<dbReference type="GO" id="GO:0003677">
    <property type="term" value="F:DNA binding"/>
    <property type="evidence" value="ECO:0007669"/>
    <property type="project" value="InterPro"/>
</dbReference>
<dbReference type="GO" id="GO:0006284">
    <property type="term" value="P:base-excision repair"/>
    <property type="evidence" value="ECO:0007669"/>
    <property type="project" value="InterPro"/>
</dbReference>
<evidence type="ECO:0000256" key="8">
    <source>
        <dbReference type="ARBA" id="ARBA00023204"/>
    </source>
</evidence>
<feature type="domain" description="HhH-GPD" evidence="11">
    <location>
        <begin position="42"/>
        <end position="190"/>
    </location>
</feature>
<evidence type="ECO:0000256" key="1">
    <source>
        <dbReference type="ARBA" id="ARBA00008343"/>
    </source>
</evidence>
<evidence type="ECO:0000256" key="5">
    <source>
        <dbReference type="ARBA" id="ARBA00022801"/>
    </source>
</evidence>
<dbReference type="SMART" id="SM00278">
    <property type="entry name" value="HhH1"/>
    <property type="match status" value="2"/>
</dbReference>
<dbReference type="Gene3D" id="1.10.1670.10">
    <property type="entry name" value="Helix-hairpin-Helix base-excision DNA repair enzymes (C-terminal)"/>
    <property type="match status" value="1"/>
</dbReference>
<feature type="domain" description="Helix-hairpin-helix DNA-binding motif class 1" evidence="10">
    <location>
        <begin position="113"/>
        <end position="132"/>
    </location>
</feature>
<dbReference type="InterPro" id="IPR023170">
    <property type="entry name" value="HhH_base_excis_C"/>
</dbReference>
<feature type="domain" description="Helix-hairpin-helix DNA-binding motif class 1" evidence="10">
    <location>
        <begin position="78"/>
        <end position="97"/>
    </location>
</feature>
<keyword evidence="3" id="KW-0479">Metal-binding</keyword>
<dbReference type="STRING" id="381751.SAMN05444391_1436"/>
<keyword evidence="8" id="KW-0234">DNA repair</keyword>
<keyword evidence="6" id="KW-0408">Iron</keyword>
<dbReference type="Proteomes" id="UP000189810">
    <property type="component" value="Chromosome I"/>
</dbReference>
<dbReference type="CDD" id="cd00056">
    <property type="entry name" value="ENDO3c"/>
    <property type="match status" value="1"/>
</dbReference>
<dbReference type="GO" id="GO:0046872">
    <property type="term" value="F:metal ion binding"/>
    <property type="evidence" value="ECO:0007669"/>
    <property type="project" value="UniProtKB-KW"/>
</dbReference>
<evidence type="ECO:0000259" key="11">
    <source>
        <dbReference type="SMART" id="SM00478"/>
    </source>
</evidence>
<evidence type="ECO:0000256" key="6">
    <source>
        <dbReference type="ARBA" id="ARBA00023004"/>
    </source>
</evidence>
<keyword evidence="7" id="KW-0411">Iron-sulfur</keyword>
<dbReference type="PANTHER" id="PTHR10359">
    <property type="entry name" value="A/G-SPECIFIC ADENINE GLYCOSYLASE/ENDONUCLEASE III"/>
    <property type="match status" value="1"/>
</dbReference>
<dbReference type="InterPro" id="IPR000445">
    <property type="entry name" value="HhH_motif"/>
</dbReference>
<evidence type="ECO:0000256" key="4">
    <source>
        <dbReference type="ARBA" id="ARBA00022763"/>
    </source>
</evidence>
<evidence type="ECO:0000259" key="10">
    <source>
        <dbReference type="SMART" id="SM00278"/>
    </source>
</evidence>